<dbReference type="AlphaFoldDB" id="A0AAV3ZCH2"/>
<evidence type="ECO:0000313" key="2">
    <source>
        <dbReference type="Proteomes" id="UP000735302"/>
    </source>
</evidence>
<dbReference type="EMBL" id="BLXT01002238">
    <property type="protein sequence ID" value="GFN92277.1"/>
    <property type="molecule type" value="Genomic_DNA"/>
</dbReference>
<evidence type="ECO:0000313" key="1">
    <source>
        <dbReference type="EMBL" id="GFN92277.1"/>
    </source>
</evidence>
<keyword evidence="2" id="KW-1185">Reference proteome</keyword>
<proteinExistence type="predicted"/>
<protein>
    <submittedName>
        <fullName evidence="1">Uncharacterized protein</fullName>
    </submittedName>
</protein>
<sequence length="152" mass="18182">MKRHSNSKPNYHRSVFNEHKANPQITKRFEKGAYFLKNFSKAKFRVKIFESLHILTRSQETPWSYRYIHDEDEESRDESYQFPSHNSRTVRAPKAGLWWHNASELCRNTTHLWVHQTSGIHQEDELAHTTNRLLHFLVLSLDDAVEFLDKFD</sequence>
<reference evidence="1 2" key="1">
    <citation type="journal article" date="2021" name="Elife">
        <title>Chloroplast acquisition without the gene transfer in kleptoplastic sea slugs, Plakobranchus ocellatus.</title>
        <authorList>
            <person name="Maeda T."/>
            <person name="Takahashi S."/>
            <person name="Yoshida T."/>
            <person name="Shimamura S."/>
            <person name="Takaki Y."/>
            <person name="Nagai Y."/>
            <person name="Toyoda A."/>
            <person name="Suzuki Y."/>
            <person name="Arimoto A."/>
            <person name="Ishii H."/>
            <person name="Satoh N."/>
            <person name="Nishiyama T."/>
            <person name="Hasebe M."/>
            <person name="Maruyama T."/>
            <person name="Minagawa J."/>
            <person name="Obokata J."/>
            <person name="Shigenobu S."/>
        </authorList>
    </citation>
    <scope>NUCLEOTIDE SEQUENCE [LARGE SCALE GENOMIC DNA]</scope>
</reference>
<accession>A0AAV3ZCH2</accession>
<organism evidence="1 2">
    <name type="scientific">Plakobranchus ocellatus</name>
    <dbReference type="NCBI Taxonomy" id="259542"/>
    <lineage>
        <taxon>Eukaryota</taxon>
        <taxon>Metazoa</taxon>
        <taxon>Spiralia</taxon>
        <taxon>Lophotrochozoa</taxon>
        <taxon>Mollusca</taxon>
        <taxon>Gastropoda</taxon>
        <taxon>Heterobranchia</taxon>
        <taxon>Euthyneura</taxon>
        <taxon>Panpulmonata</taxon>
        <taxon>Sacoglossa</taxon>
        <taxon>Placobranchoidea</taxon>
        <taxon>Plakobranchidae</taxon>
        <taxon>Plakobranchus</taxon>
    </lineage>
</organism>
<comment type="caution">
    <text evidence="1">The sequence shown here is derived from an EMBL/GenBank/DDBJ whole genome shotgun (WGS) entry which is preliminary data.</text>
</comment>
<name>A0AAV3ZCH2_9GAST</name>
<gene>
    <name evidence="1" type="ORF">PoB_001878300</name>
</gene>
<dbReference type="Proteomes" id="UP000735302">
    <property type="component" value="Unassembled WGS sequence"/>
</dbReference>